<evidence type="ECO:0000313" key="1">
    <source>
        <dbReference type="EMBL" id="PJI85290.1"/>
    </source>
</evidence>
<name>A0A2M8W327_9RHOB</name>
<dbReference type="Proteomes" id="UP000228531">
    <property type="component" value="Unassembled WGS sequence"/>
</dbReference>
<dbReference type="OrthoDB" id="7857012at2"/>
<sequence>MTIYRLKDAATLAEASYKAGRIVSPRVIKSLDHDDVQAHLLDGNILLLPGSNSVRDYVKFNLRPLRLGGQQFVLKHATDSEKGASGTKWHQGFLRYAVEIFEWLKTENVGPNYIIGHSLGAAAAQILSKTYNAPAIGFAAPRPKWSKHGVVRDGRCLLVNRTDDPVPKVPSTYHHMGQTKLFKSAKHQTLFAHSMRHYIDIIEEDNKFKTLPETWGG</sequence>
<accession>A0A2M8W327</accession>
<evidence type="ECO:0008006" key="3">
    <source>
        <dbReference type="Google" id="ProtNLM"/>
    </source>
</evidence>
<keyword evidence="2" id="KW-1185">Reference proteome</keyword>
<protein>
    <recommendedName>
        <fullName evidence="3">Fungal lipase-like domain-containing protein</fullName>
    </recommendedName>
</protein>
<organism evidence="1 2">
    <name type="scientific">Yoonia maricola</name>
    <dbReference type="NCBI Taxonomy" id="420999"/>
    <lineage>
        <taxon>Bacteria</taxon>
        <taxon>Pseudomonadati</taxon>
        <taxon>Pseudomonadota</taxon>
        <taxon>Alphaproteobacteria</taxon>
        <taxon>Rhodobacterales</taxon>
        <taxon>Paracoccaceae</taxon>
        <taxon>Yoonia</taxon>
    </lineage>
</organism>
<reference evidence="1 2" key="1">
    <citation type="submission" date="2017-11" db="EMBL/GenBank/DDBJ databases">
        <title>Genomic Encyclopedia of Archaeal and Bacterial Type Strains, Phase II (KMG-II): From Individual Species to Whole Genera.</title>
        <authorList>
            <person name="Goeker M."/>
        </authorList>
    </citation>
    <scope>NUCLEOTIDE SEQUENCE [LARGE SCALE GENOMIC DNA]</scope>
    <source>
        <strain evidence="1 2">DSM 29128</strain>
    </source>
</reference>
<evidence type="ECO:0000313" key="2">
    <source>
        <dbReference type="Proteomes" id="UP000228531"/>
    </source>
</evidence>
<dbReference type="EMBL" id="PGTY01000003">
    <property type="protein sequence ID" value="PJI85290.1"/>
    <property type="molecule type" value="Genomic_DNA"/>
</dbReference>
<dbReference type="SUPFAM" id="SSF53474">
    <property type="entry name" value="alpha/beta-Hydrolases"/>
    <property type="match status" value="1"/>
</dbReference>
<dbReference type="RefSeq" id="WP_100369221.1">
    <property type="nucleotide sequence ID" value="NZ_PGTY01000003.1"/>
</dbReference>
<dbReference type="Gene3D" id="3.40.50.1820">
    <property type="entry name" value="alpha/beta hydrolase"/>
    <property type="match status" value="1"/>
</dbReference>
<dbReference type="InterPro" id="IPR029058">
    <property type="entry name" value="AB_hydrolase_fold"/>
</dbReference>
<proteinExistence type="predicted"/>
<gene>
    <name evidence="1" type="ORF">BC777_3291</name>
</gene>
<comment type="caution">
    <text evidence="1">The sequence shown here is derived from an EMBL/GenBank/DDBJ whole genome shotgun (WGS) entry which is preliminary data.</text>
</comment>
<dbReference type="AlphaFoldDB" id="A0A2M8W327"/>